<name>A0A6N2NF23_SALVM</name>
<proteinExistence type="predicted"/>
<gene>
    <name evidence="1" type="ORF">SVIM_LOCUS441802</name>
</gene>
<dbReference type="EMBL" id="CAADRP010002040">
    <property type="protein sequence ID" value="VFU59869.1"/>
    <property type="molecule type" value="Genomic_DNA"/>
</dbReference>
<dbReference type="AlphaFoldDB" id="A0A6N2NF23"/>
<accession>A0A6N2NF23</accession>
<sequence length="179" mass="20611">MNHFQVNLRTFYRTDLEFLSVHHHKVLDVMIIVHPLPLEGTRVIFSGYFMEDGIVVPLEGVIETVTLNLIGIQILEGVTLTDLGDLGKYLSMMDFLEVVLFQNLQHMLQGHQLLSFDLTINSSSIGIMSRINHLALIRQCLICVGKLMIHLMMKHLVLLNPQARTEQRRKEREELLLNQ</sequence>
<evidence type="ECO:0000313" key="1">
    <source>
        <dbReference type="EMBL" id="VFU59869.1"/>
    </source>
</evidence>
<protein>
    <submittedName>
        <fullName evidence="1">Uncharacterized protein</fullName>
    </submittedName>
</protein>
<reference evidence="1" key="1">
    <citation type="submission" date="2019-03" db="EMBL/GenBank/DDBJ databases">
        <authorList>
            <person name="Mank J."/>
            <person name="Almeida P."/>
        </authorList>
    </citation>
    <scope>NUCLEOTIDE SEQUENCE</scope>
    <source>
        <strain evidence="1">78183</strain>
    </source>
</reference>
<organism evidence="1">
    <name type="scientific">Salix viminalis</name>
    <name type="common">Common osier</name>
    <name type="synonym">Basket willow</name>
    <dbReference type="NCBI Taxonomy" id="40686"/>
    <lineage>
        <taxon>Eukaryota</taxon>
        <taxon>Viridiplantae</taxon>
        <taxon>Streptophyta</taxon>
        <taxon>Embryophyta</taxon>
        <taxon>Tracheophyta</taxon>
        <taxon>Spermatophyta</taxon>
        <taxon>Magnoliopsida</taxon>
        <taxon>eudicotyledons</taxon>
        <taxon>Gunneridae</taxon>
        <taxon>Pentapetalae</taxon>
        <taxon>rosids</taxon>
        <taxon>fabids</taxon>
        <taxon>Malpighiales</taxon>
        <taxon>Salicaceae</taxon>
        <taxon>Saliceae</taxon>
        <taxon>Salix</taxon>
    </lineage>
</organism>